<evidence type="ECO:0000256" key="1">
    <source>
        <dbReference type="SAM" id="MobiDB-lite"/>
    </source>
</evidence>
<dbReference type="Proteomes" id="UP000726737">
    <property type="component" value="Unassembled WGS sequence"/>
</dbReference>
<keyword evidence="4" id="KW-1185">Reference proteome</keyword>
<dbReference type="OrthoDB" id="2131449at2759"/>
<keyword evidence="2" id="KW-0812">Transmembrane</keyword>
<feature type="transmembrane region" description="Helical" evidence="2">
    <location>
        <begin position="199"/>
        <end position="218"/>
    </location>
</feature>
<reference evidence="3" key="1">
    <citation type="journal article" date="2020" name="Fungal Divers.">
        <title>Resolving the Mortierellaceae phylogeny through synthesis of multi-gene phylogenetics and phylogenomics.</title>
        <authorList>
            <person name="Vandepol N."/>
            <person name="Liber J."/>
            <person name="Desiro A."/>
            <person name="Na H."/>
            <person name="Kennedy M."/>
            <person name="Barry K."/>
            <person name="Grigoriev I.V."/>
            <person name="Miller A.N."/>
            <person name="O'Donnell K."/>
            <person name="Stajich J.E."/>
            <person name="Bonito G."/>
        </authorList>
    </citation>
    <scope>NUCLEOTIDE SEQUENCE</scope>
    <source>
        <strain evidence="3">KOD948</strain>
    </source>
</reference>
<name>A0A9P6PSJ1_9FUNG</name>
<protein>
    <submittedName>
        <fullName evidence="3">Uncharacterized protein</fullName>
    </submittedName>
</protein>
<feature type="transmembrane region" description="Helical" evidence="2">
    <location>
        <begin position="264"/>
        <end position="284"/>
    </location>
</feature>
<dbReference type="AlphaFoldDB" id="A0A9P6PSJ1"/>
<evidence type="ECO:0000313" key="4">
    <source>
        <dbReference type="Proteomes" id="UP000726737"/>
    </source>
</evidence>
<accession>A0A9P6PSJ1</accession>
<feature type="transmembrane region" description="Helical" evidence="2">
    <location>
        <begin position="291"/>
        <end position="308"/>
    </location>
</feature>
<evidence type="ECO:0000313" key="3">
    <source>
        <dbReference type="EMBL" id="KAG0252672.1"/>
    </source>
</evidence>
<organism evidence="3 4">
    <name type="scientific">Mortierella polycephala</name>
    <dbReference type="NCBI Taxonomy" id="41804"/>
    <lineage>
        <taxon>Eukaryota</taxon>
        <taxon>Fungi</taxon>
        <taxon>Fungi incertae sedis</taxon>
        <taxon>Mucoromycota</taxon>
        <taxon>Mortierellomycotina</taxon>
        <taxon>Mortierellomycetes</taxon>
        <taxon>Mortierellales</taxon>
        <taxon>Mortierellaceae</taxon>
        <taxon>Mortierella</taxon>
    </lineage>
</organism>
<sequence length="360" mass="40228">MAPFEIQQEVLPIQLPMQPMNISRRRASRTVPRSDVIAALNTSSDNSHANNGFTSTTVVENDSYTIPGSSGTRVGTEPVEAVYTSPLAWLSRVITKAGQDERLHYHPNGSHHHHHHNHNHSHQQHSRSLSQGHHPGQLSATAPLRKQLFSKATVVTLEKKYSTVHWAAEFYCTISSPFFALPVLLYLDPAFRWSAPEIHTTHFAIFLSVVTALTSTLYHATLYKIFSSLDACFATIMFYINTIQLLRSLPEPYAMMVPDVIASIVHWNLAPYVLSVAMMALFIFSWKRTAMLSLLLMVLMIPATIWGFVVHESWLGLGFGLLGLTMFAVDRFKVFCGHSYWHLAGGLSLWYGLASGALAK</sequence>
<feature type="region of interest" description="Disordered" evidence="1">
    <location>
        <begin position="103"/>
        <end position="137"/>
    </location>
</feature>
<evidence type="ECO:0000256" key="2">
    <source>
        <dbReference type="SAM" id="Phobius"/>
    </source>
</evidence>
<gene>
    <name evidence="3" type="ORF">BG011_006852</name>
</gene>
<proteinExistence type="predicted"/>
<keyword evidence="2" id="KW-1133">Transmembrane helix</keyword>
<feature type="transmembrane region" description="Helical" evidence="2">
    <location>
        <begin position="166"/>
        <end position="187"/>
    </location>
</feature>
<keyword evidence="2" id="KW-0472">Membrane</keyword>
<comment type="caution">
    <text evidence="3">The sequence shown here is derived from an EMBL/GenBank/DDBJ whole genome shotgun (WGS) entry which is preliminary data.</text>
</comment>
<feature type="transmembrane region" description="Helical" evidence="2">
    <location>
        <begin position="225"/>
        <end position="244"/>
    </location>
</feature>
<feature type="transmembrane region" description="Helical" evidence="2">
    <location>
        <begin position="339"/>
        <end position="359"/>
    </location>
</feature>
<dbReference type="EMBL" id="JAAAJA010000506">
    <property type="protein sequence ID" value="KAG0252672.1"/>
    <property type="molecule type" value="Genomic_DNA"/>
</dbReference>
<feature type="compositionally biased region" description="Basic residues" evidence="1">
    <location>
        <begin position="109"/>
        <end position="125"/>
    </location>
</feature>